<evidence type="ECO:0000256" key="2">
    <source>
        <dbReference type="ARBA" id="ARBA00022803"/>
    </source>
</evidence>
<keyword evidence="4" id="KW-0175">Coiled coil</keyword>
<dbReference type="SMART" id="SM00028">
    <property type="entry name" value="TPR"/>
    <property type="match status" value="5"/>
</dbReference>
<name>A0A4Q7PNI1_9FIRM</name>
<dbReference type="GO" id="GO:0016020">
    <property type="term" value="C:membrane"/>
    <property type="evidence" value="ECO:0007669"/>
    <property type="project" value="TreeGrafter"/>
</dbReference>
<sequence length="466" mass="53056">MKCYHCGCKLGEEDTCGRCGADVRLYRKIIRTSNAYYNRGLEKARVRDLTGAAAALRTCLDLNKRHVEAHNLLGLVYYEMGEAVPALREWMISKNLKLRHNIAGTYIKDIQENRLDLDSMNQTIRKYNMALRYIQEDSEDLAVIQLKRIIIVNPRLIRAYQLLALLYMRRERFSLASEVLEKCLEIDRGNTVTLRYLKEARAGIAEQGRRKQRRVSHGEPEALKEELNGDQNIIPVHVRGVATYFMTAAYVLSGVILGVLLVFFLVVPGVRRAERSGYQEQLRGYEEKISSRDQNAAALERQIASLEKEKKDLQDALNANTEDGAGILNAYGVLLDIMEAYRTGNLAKVVELYPSLNGEAADQAKYQEMVQNIKNDYEGGLFDRLMAEAAEAREAEGEEELRRSLADYEAALVIRPETPEAMFWAGNIYHRLGQAEEAREYYTKVIEEYGDTEWAGQAEAQRNLLP</sequence>
<dbReference type="InterPro" id="IPR047150">
    <property type="entry name" value="SGT"/>
</dbReference>
<dbReference type="Pfam" id="PF13432">
    <property type="entry name" value="TPR_16"/>
    <property type="match status" value="2"/>
</dbReference>
<feature type="repeat" description="TPR" evidence="3">
    <location>
        <begin position="157"/>
        <end position="190"/>
    </location>
</feature>
<organism evidence="6 7">
    <name type="scientific">Cuneatibacter caecimuris</name>
    <dbReference type="NCBI Taxonomy" id="1796618"/>
    <lineage>
        <taxon>Bacteria</taxon>
        <taxon>Bacillati</taxon>
        <taxon>Bacillota</taxon>
        <taxon>Clostridia</taxon>
        <taxon>Lachnospirales</taxon>
        <taxon>Lachnospiraceae</taxon>
        <taxon>Cuneatibacter</taxon>
    </lineage>
</organism>
<dbReference type="InterPro" id="IPR019734">
    <property type="entry name" value="TPR_rpt"/>
</dbReference>
<evidence type="ECO:0000313" key="6">
    <source>
        <dbReference type="EMBL" id="RZT02519.1"/>
    </source>
</evidence>
<keyword evidence="5" id="KW-0472">Membrane</keyword>
<dbReference type="InterPro" id="IPR011990">
    <property type="entry name" value="TPR-like_helical_dom_sf"/>
</dbReference>
<dbReference type="Pfam" id="PF13181">
    <property type="entry name" value="TPR_8"/>
    <property type="match status" value="1"/>
</dbReference>
<dbReference type="AlphaFoldDB" id="A0A4Q7PNI1"/>
<dbReference type="PANTHER" id="PTHR45831">
    <property type="entry name" value="LD24721P"/>
    <property type="match status" value="1"/>
</dbReference>
<evidence type="ECO:0000313" key="7">
    <source>
        <dbReference type="Proteomes" id="UP000292927"/>
    </source>
</evidence>
<dbReference type="GO" id="GO:0072380">
    <property type="term" value="C:TRC complex"/>
    <property type="evidence" value="ECO:0007669"/>
    <property type="project" value="TreeGrafter"/>
</dbReference>
<dbReference type="Gene3D" id="1.25.40.10">
    <property type="entry name" value="Tetratricopeptide repeat domain"/>
    <property type="match status" value="3"/>
</dbReference>
<evidence type="ECO:0000256" key="3">
    <source>
        <dbReference type="PROSITE-ProRule" id="PRU00339"/>
    </source>
</evidence>
<keyword evidence="2 3" id="KW-0802">TPR repeat</keyword>
<feature type="coiled-coil region" evidence="4">
    <location>
        <begin position="282"/>
        <end position="323"/>
    </location>
</feature>
<dbReference type="OrthoDB" id="9791784at2"/>
<feature type="repeat" description="TPR" evidence="3">
    <location>
        <begin position="419"/>
        <end position="452"/>
    </location>
</feature>
<keyword evidence="7" id="KW-1185">Reference proteome</keyword>
<evidence type="ECO:0000256" key="5">
    <source>
        <dbReference type="SAM" id="Phobius"/>
    </source>
</evidence>
<dbReference type="Proteomes" id="UP000292927">
    <property type="component" value="Unassembled WGS sequence"/>
</dbReference>
<evidence type="ECO:0000256" key="4">
    <source>
        <dbReference type="SAM" id="Coils"/>
    </source>
</evidence>
<dbReference type="GO" id="GO:0006620">
    <property type="term" value="P:post-translational protein targeting to endoplasmic reticulum membrane"/>
    <property type="evidence" value="ECO:0007669"/>
    <property type="project" value="TreeGrafter"/>
</dbReference>
<reference evidence="6 7" key="1">
    <citation type="submission" date="2019-02" db="EMBL/GenBank/DDBJ databases">
        <title>Genomic Encyclopedia of Type Strains, Phase IV (KMG-IV): sequencing the most valuable type-strain genomes for metagenomic binning, comparative biology and taxonomic classification.</title>
        <authorList>
            <person name="Goeker M."/>
        </authorList>
    </citation>
    <scope>NUCLEOTIDE SEQUENCE [LARGE SCALE GENOMIC DNA]</scope>
    <source>
        <strain evidence="6 7">DSM 29486</strain>
    </source>
</reference>
<dbReference type="GO" id="GO:0060090">
    <property type="term" value="F:molecular adaptor activity"/>
    <property type="evidence" value="ECO:0007669"/>
    <property type="project" value="TreeGrafter"/>
</dbReference>
<dbReference type="PANTHER" id="PTHR45831:SF2">
    <property type="entry name" value="LD24721P"/>
    <property type="match status" value="1"/>
</dbReference>
<feature type="transmembrane region" description="Helical" evidence="5">
    <location>
        <begin position="244"/>
        <end position="267"/>
    </location>
</feature>
<proteinExistence type="predicted"/>
<evidence type="ECO:0000256" key="1">
    <source>
        <dbReference type="ARBA" id="ARBA00022737"/>
    </source>
</evidence>
<accession>A0A4Q7PNI1</accession>
<dbReference type="SUPFAM" id="SSF48452">
    <property type="entry name" value="TPR-like"/>
    <property type="match status" value="3"/>
</dbReference>
<keyword evidence="5" id="KW-1133">Transmembrane helix</keyword>
<keyword evidence="1" id="KW-0677">Repeat</keyword>
<dbReference type="RefSeq" id="WP_130432966.1">
    <property type="nucleotide sequence ID" value="NZ_SGXF01000001.1"/>
</dbReference>
<protein>
    <submittedName>
        <fullName evidence="6">TolA-binding protein</fullName>
    </submittedName>
</protein>
<keyword evidence="5" id="KW-0812">Transmembrane</keyword>
<dbReference type="EMBL" id="SGXF01000001">
    <property type="protein sequence ID" value="RZT02519.1"/>
    <property type="molecule type" value="Genomic_DNA"/>
</dbReference>
<comment type="caution">
    <text evidence="6">The sequence shown here is derived from an EMBL/GenBank/DDBJ whole genome shotgun (WGS) entry which is preliminary data.</text>
</comment>
<dbReference type="PROSITE" id="PS50005">
    <property type="entry name" value="TPR"/>
    <property type="match status" value="2"/>
</dbReference>
<gene>
    <name evidence="6" type="ORF">EV209_0638</name>
</gene>